<dbReference type="AlphaFoldDB" id="E8KI83"/>
<dbReference type="HOGENOM" id="CLU_3283643_0_0_6"/>
<protein>
    <submittedName>
        <fullName evidence="1">Uncharacterized protein</fullName>
    </submittedName>
</protein>
<keyword evidence="2" id="KW-1185">Reference proteome</keyword>
<comment type="caution">
    <text evidence="1">The sequence shown here is derived from an EMBL/GenBank/DDBJ whole genome shotgun (WGS) entry which is preliminary data.</text>
</comment>
<proteinExistence type="predicted"/>
<evidence type="ECO:0000313" key="2">
    <source>
        <dbReference type="Proteomes" id="UP000005467"/>
    </source>
</evidence>
<organism evidence="1 2">
    <name type="scientific">Actinobacillus ureae ATCC 25976</name>
    <dbReference type="NCBI Taxonomy" id="887324"/>
    <lineage>
        <taxon>Bacteria</taxon>
        <taxon>Pseudomonadati</taxon>
        <taxon>Pseudomonadota</taxon>
        <taxon>Gammaproteobacteria</taxon>
        <taxon>Pasteurellales</taxon>
        <taxon>Pasteurellaceae</taxon>
        <taxon>Actinobacillus</taxon>
    </lineage>
</organism>
<evidence type="ECO:0000313" key="1">
    <source>
        <dbReference type="EMBL" id="EFX91398.1"/>
    </source>
</evidence>
<dbReference type="Proteomes" id="UP000005467">
    <property type="component" value="Unassembled WGS sequence"/>
</dbReference>
<gene>
    <name evidence="1" type="ORF">HMPREF0027_1550</name>
</gene>
<dbReference type="EMBL" id="AEVG01000106">
    <property type="protein sequence ID" value="EFX91398.1"/>
    <property type="molecule type" value="Genomic_DNA"/>
</dbReference>
<sequence length="40" mass="4440">MNSKTGEFYHKISTSGLISHAICKISLKIDRLSKLTIFGT</sequence>
<name>E8KI83_9PAST</name>
<accession>E8KI83</accession>
<reference evidence="1 2" key="1">
    <citation type="submission" date="2011-01" db="EMBL/GenBank/DDBJ databases">
        <authorList>
            <person name="Muzny D."/>
            <person name="Qin X."/>
            <person name="Deng J."/>
            <person name="Jiang H."/>
            <person name="Liu Y."/>
            <person name="Qu J."/>
            <person name="Song X.-Z."/>
            <person name="Zhang L."/>
            <person name="Thornton R."/>
            <person name="Coyle M."/>
            <person name="Francisco L."/>
            <person name="Jackson L."/>
            <person name="Javaid M."/>
            <person name="Korchina V."/>
            <person name="Kovar C."/>
            <person name="Mata R."/>
            <person name="Mathew T."/>
            <person name="Ngo R."/>
            <person name="Nguyen L."/>
            <person name="Nguyen N."/>
            <person name="Okwuonu G."/>
            <person name="Ongeri F."/>
            <person name="Pham C."/>
            <person name="Simmons D."/>
            <person name="Wilczek-Boney K."/>
            <person name="Hale W."/>
            <person name="Jakkamsetti A."/>
            <person name="Pham P."/>
            <person name="Ruth R."/>
            <person name="San Lucas F."/>
            <person name="Warren J."/>
            <person name="Zhang J."/>
            <person name="Zhao Z."/>
            <person name="Zhou C."/>
            <person name="Zhu D."/>
            <person name="Lee S."/>
            <person name="Bess C."/>
            <person name="Blankenburg K."/>
            <person name="Forbes L."/>
            <person name="Fu Q."/>
            <person name="Gubbala S."/>
            <person name="Hirani K."/>
            <person name="Jayaseelan J.C."/>
            <person name="Lara F."/>
            <person name="Munidasa M."/>
            <person name="Palculict T."/>
            <person name="Patil S."/>
            <person name="Pu L.-L."/>
            <person name="Saada N."/>
            <person name="Tang L."/>
            <person name="Weissenberger G."/>
            <person name="Zhu Y."/>
            <person name="Hemphill L."/>
            <person name="Shang Y."/>
            <person name="Youmans B."/>
            <person name="Ayvaz T."/>
            <person name="Ross M."/>
            <person name="Santibanez J."/>
            <person name="Aqrawi P."/>
            <person name="Gross S."/>
            <person name="Joshi V."/>
            <person name="Fowler G."/>
            <person name="Nazareth L."/>
            <person name="Reid J."/>
            <person name="Worley K."/>
            <person name="Petrosino J."/>
            <person name="Highlander S."/>
            <person name="Gibbs R."/>
        </authorList>
    </citation>
    <scope>NUCLEOTIDE SEQUENCE [LARGE SCALE GENOMIC DNA]</scope>
    <source>
        <strain evidence="1 2">ATCC 25976</strain>
    </source>
</reference>